<comment type="caution">
    <text evidence="13">The sequence shown here is derived from an EMBL/GenBank/DDBJ whole genome shotgun (WGS) entry which is preliminary data.</text>
</comment>
<sequence length="630" mass="67548">MRVSISAALLGLTLSHAAQADDIWISMGADGYESLKDHYPALIQKQAPLPATLLTEDSQAINLIQVNEKHLSIISEMMHHEHNRCGGFIAHDSLMSAQDELAQSQILMNQGLTLESLVAGYSLDNAPVVNALQQAMTEPGIRGIIEDLQAFTNRYYTSTHGENSAIWLRDEWSAIAAGRDDITVTLYDHSWPQSSVVMTIEGRTTPNEYVVLGAHLDSIISGGMSNNTRAPGADDDASGIATLTELIRAITSTDFKPNRTLTLIGYAAEEVGLRGSKDIAQDYRNSGKNVVGVLQLDMTNYQGSSQDIYIIDDYTNAAQNDFVEDLVVTYQPSLSVSRTTCGYACSDHASWTNQGFAATFPFEATFSGANPYIHSSGDTLDKSGNNAFHALKFGKLAAAYVAELAKGNMSDTPPDPDPGEDVTDTFTGSVGRNEEARFGPLSVAGQSTVSITMTGTNDADLYVRVGAEPTTSAYDCRPYQNGSAEQCSVTIGNSDADVYLMARGYSQSTSSFTINATYTPGDSSPPPTPTTETFSDSVGRNQEDTYGPFSIVGGSDFSAAITGTNDADLYVRFGSAPTTSSYDCRPYKNGSSESCELTAAASDTSAYVMVRGYSSSTSNYDLTVEYLPQQ</sequence>
<organism evidence="13 14">
    <name type="scientific">Reinekea blandensis MED297</name>
    <dbReference type="NCBI Taxonomy" id="314283"/>
    <lineage>
        <taxon>Bacteria</taxon>
        <taxon>Pseudomonadati</taxon>
        <taxon>Pseudomonadota</taxon>
        <taxon>Gammaproteobacteria</taxon>
        <taxon>Oceanospirillales</taxon>
        <taxon>Saccharospirillaceae</taxon>
        <taxon>Reinekea</taxon>
    </lineage>
</organism>
<dbReference type="PIRSF" id="PIRSF036685">
    <property type="entry name" value="BacLeuNPeptidase"/>
    <property type="match status" value="1"/>
</dbReference>
<dbReference type="InterPro" id="IPR012189">
    <property type="entry name" value="Pept_M28E_Ap1"/>
</dbReference>
<evidence type="ECO:0000256" key="10">
    <source>
        <dbReference type="SAM" id="SignalP"/>
    </source>
</evidence>
<evidence type="ECO:0000259" key="11">
    <source>
        <dbReference type="Pfam" id="PF04151"/>
    </source>
</evidence>
<feature type="region of interest" description="Disordered" evidence="9">
    <location>
        <begin position="408"/>
        <end position="436"/>
    </location>
</feature>
<feature type="chain" id="PRO_5002666527" evidence="10">
    <location>
        <begin position="21"/>
        <end position="630"/>
    </location>
</feature>
<feature type="signal peptide" evidence="10">
    <location>
        <begin position="1"/>
        <end position="20"/>
    </location>
</feature>
<dbReference type="Pfam" id="PF04151">
    <property type="entry name" value="PPC"/>
    <property type="match status" value="2"/>
</dbReference>
<feature type="domain" description="Peptidase M28" evidence="12">
    <location>
        <begin position="196"/>
        <end position="392"/>
    </location>
</feature>
<dbReference type="HOGENOM" id="CLU_025866_2_0_6"/>
<dbReference type="PANTHER" id="PTHR12147:SF56">
    <property type="entry name" value="AMINOPEPTIDASE YDR415C-RELATED"/>
    <property type="match status" value="1"/>
</dbReference>
<keyword evidence="14" id="KW-1185">Reference proteome</keyword>
<evidence type="ECO:0000256" key="4">
    <source>
        <dbReference type="ARBA" id="ARBA00022729"/>
    </source>
</evidence>
<evidence type="ECO:0000256" key="6">
    <source>
        <dbReference type="ARBA" id="ARBA00022833"/>
    </source>
</evidence>
<feature type="region of interest" description="Disordered" evidence="9">
    <location>
        <begin position="517"/>
        <end position="542"/>
    </location>
</feature>
<feature type="binding site" evidence="7">
    <location>
        <position position="215"/>
    </location>
    <ligand>
        <name>Zn(2+)</name>
        <dbReference type="ChEBI" id="CHEBI:29105"/>
        <label>1</label>
    </ligand>
</feature>
<evidence type="ECO:0000256" key="1">
    <source>
        <dbReference type="ARBA" id="ARBA00022438"/>
    </source>
</evidence>
<reference evidence="13 14" key="1">
    <citation type="submission" date="2006-02" db="EMBL/GenBank/DDBJ databases">
        <authorList>
            <person name="Pinhassi J."/>
            <person name="Pedros-Alio C."/>
            <person name="Ferriera S."/>
            <person name="Johnson J."/>
            <person name="Kravitz S."/>
            <person name="Halpern A."/>
            <person name="Remington K."/>
            <person name="Beeson K."/>
            <person name="Tran B."/>
            <person name="Rogers Y.-H."/>
            <person name="Friedman R."/>
            <person name="Venter J.C."/>
        </authorList>
    </citation>
    <scope>NUCLEOTIDE SEQUENCE [LARGE SCALE GENOMIC DNA]</scope>
    <source>
        <strain evidence="13 14">MED297</strain>
    </source>
</reference>
<feature type="binding site" evidence="7">
    <location>
        <position position="297"/>
    </location>
    <ligand>
        <name>Zn(2+)</name>
        <dbReference type="ChEBI" id="CHEBI:29105"/>
        <label>1</label>
    </ligand>
</feature>
<dbReference type="GO" id="GO:0004177">
    <property type="term" value="F:aminopeptidase activity"/>
    <property type="evidence" value="ECO:0007669"/>
    <property type="project" value="UniProtKB-KW"/>
</dbReference>
<accession>A4BH05</accession>
<evidence type="ECO:0000256" key="7">
    <source>
        <dbReference type="PIRSR" id="PIRSR036685-1"/>
    </source>
</evidence>
<feature type="domain" description="Peptidase C-terminal archaeal/bacterial" evidence="11">
    <location>
        <begin position="552"/>
        <end position="612"/>
    </location>
</feature>
<dbReference type="InterPro" id="IPR007484">
    <property type="entry name" value="Peptidase_M28"/>
</dbReference>
<evidence type="ECO:0000256" key="3">
    <source>
        <dbReference type="ARBA" id="ARBA00022723"/>
    </source>
</evidence>
<evidence type="ECO:0000256" key="9">
    <source>
        <dbReference type="SAM" id="MobiDB-lite"/>
    </source>
</evidence>
<feature type="binding site" evidence="7">
    <location>
        <position position="374"/>
    </location>
    <ligand>
        <name>Zn(2+)</name>
        <dbReference type="ChEBI" id="CHEBI:29105"/>
        <label>2</label>
        <note>catalytic</note>
    </ligand>
</feature>
<protein>
    <submittedName>
        <fullName evidence="13">Predicted aminopeptidase</fullName>
    </submittedName>
</protein>
<keyword evidence="4 10" id="KW-0732">Signal</keyword>
<evidence type="ECO:0000256" key="5">
    <source>
        <dbReference type="ARBA" id="ARBA00022801"/>
    </source>
</evidence>
<feature type="binding site" evidence="7">
    <location>
        <position position="270"/>
    </location>
    <ligand>
        <name>Zn(2+)</name>
        <dbReference type="ChEBI" id="CHEBI:29105"/>
        <label>2</label>
        <note>catalytic</note>
    </ligand>
</feature>
<evidence type="ECO:0000256" key="8">
    <source>
        <dbReference type="PIRSR" id="PIRSR036685-2"/>
    </source>
</evidence>
<feature type="binding site" evidence="7">
    <location>
        <position position="235"/>
    </location>
    <ligand>
        <name>Zn(2+)</name>
        <dbReference type="ChEBI" id="CHEBI:29105"/>
        <label>1</label>
    </ligand>
</feature>
<dbReference type="Gene3D" id="2.60.120.380">
    <property type="match status" value="2"/>
</dbReference>
<dbReference type="InterPro" id="IPR007280">
    <property type="entry name" value="Peptidase_C_arc/bac"/>
</dbReference>
<keyword evidence="8" id="KW-1015">Disulfide bond</keyword>
<dbReference type="InterPro" id="IPR045175">
    <property type="entry name" value="M28_fam"/>
</dbReference>
<gene>
    <name evidence="13" type="ORF">MED297_03065</name>
</gene>
<proteinExistence type="predicted"/>
<dbReference type="Proteomes" id="UP000005953">
    <property type="component" value="Unassembled WGS sequence"/>
</dbReference>
<evidence type="ECO:0000313" key="13">
    <source>
        <dbReference type="EMBL" id="EAR08651.1"/>
    </source>
</evidence>
<dbReference type="Gene3D" id="3.40.630.10">
    <property type="entry name" value="Zn peptidases"/>
    <property type="match status" value="1"/>
</dbReference>
<dbReference type="GO" id="GO:0006508">
    <property type="term" value="P:proteolysis"/>
    <property type="evidence" value="ECO:0007669"/>
    <property type="project" value="UniProtKB-KW"/>
</dbReference>
<dbReference type="AlphaFoldDB" id="A4BH05"/>
<keyword evidence="1 13" id="KW-0031">Aminopeptidase</keyword>
<keyword evidence="5" id="KW-0378">Hydrolase</keyword>
<keyword evidence="3 7" id="KW-0479">Metal-binding</keyword>
<dbReference type="SUPFAM" id="SSF53187">
    <property type="entry name" value="Zn-dependent exopeptidases"/>
    <property type="match status" value="1"/>
</dbReference>
<keyword evidence="2" id="KW-0645">Protease</keyword>
<dbReference type="RefSeq" id="WP_008047278.1">
    <property type="nucleotide sequence ID" value="NZ_CH724153.1"/>
</dbReference>
<keyword evidence="6 7" id="KW-0862">Zinc</keyword>
<name>A4BH05_9GAMM</name>
<comment type="cofactor">
    <cofactor evidence="7">
        <name>Zn(2+)</name>
        <dbReference type="ChEBI" id="CHEBI:29105"/>
    </cofactor>
    <text evidence="7">Binds 2 Zn(2+) ions per subunit.</text>
</comment>
<dbReference type="PANTHER" id="PTHR12147">
    <property type="entry name" value="METALLOPEPTIDASE M28 FAMILY MEMBER"/>
    <property type="match status" value="1"/>
</dbReference>
<evidence type="ECO:0000259" key="12">
    <source>
        <dbReference type="Pfam" id="PF04389"/>
    </source>
</evidence>
<dbReference type="Pfam" id="PF04389">
    <property type="entry name" value="Peptidase_M28"/>
    <property type="match status" value="1"/>
</dbReference>
<evidence type="ECO:0000256" key="2">
    <source>
        <dbReference type="ARBA" id="ARBA00022670"/>
    </source>
</evidence>
<dbReference type="GO" id="GO:0008235">
    <property type="term" value="F:metalloexopeptidase activity"/>
    <property type="evidence" value="ECO:0007669"/>
    <property type="project" value="InterPro"/>
</dbReference>
<feature type="disulfide bond" evidence="8">
    <location>
        <begin position="341"/>
        <end position="345"/>
    </location>
</feature>
<dbReference type="OrthoDB" id="9778250at2"/>
<dbReference type="EMBL" id="AAOE01000018">
    <property type="protein sequence ID" value="EAR08651.1"/>
    <property type="molecule type" value="Genomic_DNA"/>
</dbReference>
<dbReference type="GO" id="GO:0046872">
    <property type="term" value="F:metal ion binding"/>
    <property type="evidence" value="ECO:0007669"/>
    <property type="project" value="UniProtKB-KW"/>
</dbReference>
<feature type="domain" description="Peptidase C-terminal archaeal/bacterial" evidence="11">
    <location>
        <begin position="444"/>
        <end position="495"/>
    </location>
</feature>
<evidence type="ECO:0000313" key="14">
    <source>
        <dbReference type="Proteomes" id="UP000005953"/>
    </source>
</evidence>
<dbReference type="STRING" id="314283.MED297_03065"/>